<dbReference type="PROSITE" id="PS51257">
    <property type="entry name" value="PROKAR_LIPOPROTEIN"/>
    <property type="match status" value="1"/>
</dbReference>
<name>A0A5C8HNG6_9MICO</name>
<dbReference type="EMBL" id="VRSW01000002">
    <property type="protein sequence ID" value="TXK04559.1"/>
    <property type="molecule type" value="Genomic_DNA"/>
</dbReference>
<protein>
    <submittedName>
        <fullName evidence="1">Uncharacterized protein</fullName>
    </submittedName>
</protein>
<reference evidence="1 2" key="1">
    <citation type="submission" date="2019-08" db="EMBL/GenBank/DDBJ databases">
        <authorList>
            <person name="Dong K."/>
        </authorList>
    </citation>
    <scope>NUCLEOTIDE SEQUENCE [LARGE SCALE GENOMIC DNA]</scope>
    <source>
        <strain evidence="1 2">M4-8</strain>
    </source>
</reference>
<accession>A0A5C8HNG6</accession>
<gene>
    <name evidence="1" type="ORF">FVP60_07695</name>
</gene>
<proteinExistence type="predicted"/>
<dbReference type="AlphaFoldDB" id="A0A5C8HNG6"/>
<keyword evidence="2" id="KW-1185">Reference proteome</keyword>
<sequence>MTRSLRLRLGSGALELPNVGAGDETHATVAGWAACRANDSDIWSHGSLVQRLNPTLTEHRNQERA</sequence>
<evidence type="ECO:0000313" key="2">
    <source>
        <dbReference type="Proteomes" id="UP000321196"/>
    </source>
</evidence>
<dbReference type="RefSeq" id="WP_147825694.1">
    <property type="nucleotide sequence ID" value="NZ_VRSW01000002.1"/>
</dbReference>
<organism evidence="1 2">
    <name type="scientific">Microbacterium mitrae</name>
    <dbReference type="NCBI Taxonomy" id="664640"/>
    <lineage>
        <taxon>Bacteria</taxon>
        <taxon>Bacillati</taxon>
        <taxon>Actinomycetota</taxon>
        <taxon>Actinomycetes</taxon>
        <taxon>Micrococcales</taxon>
        <taxon>Microbacteriaceae</taxon>
        <taxon>Microbacterium</taxon>
    </lineage>
</organism>
<comment type="caution">
    <text evidence="1">The sequence shown here is derived from an EMBL/GenBank/DDBJ whole genome shotgun (WGS) entry which is preliminary data.</text>
</comment>
<evidence type="ECO:0000313" key="1">
    <source>
        <dbReference type="EMBL" id="TXK04559.1"/>
    </source>
</evidence>
<dbReference type="Proteomes" id="UP000321196">
    <property type="component" value="Unassembled WGS sequence"/>
</dbReference>